<dbReference type="AlphaFoldDB" id="A0A9Q3I8R6"/>
<accession>A0A9Q3I8R6</accession>
<keyword evidence="1" id="KW-0694">RNA-binding</keyword>
<keyword evidence="4" id="KW-1185">Reference proteome</keyword>
<protein>
    <recommendedName>
        <fullName evidence="2">Integrase catalytic domain-containing protein</fullName>
    </recommendedName>
</protein>
<dbReference type="InterPro" id="IPR036397">
    <property type="entry name" value="RNaseH_sf"/>
</dbReference>
<dbReference type="SUPFAM" id="SSF53098">
    <property type="entry name" value="Ribonuclease H-like"/>
    <property type="match status" value="1"/>
</dbReference>
<evidence type="ECO:0000313" key="3">
    <source>
        <dbReference type="EMBL" id="MBW0531207.1"/>
    </source>
</evidence>
<dbReference type="Proteomes" id="UP000765509">
    <property type="component" value="Unassembled WGS sequence"/>
</dbReference>
<dbReference type="InterPro" id="IPR001584">
    <property type="entry name" value="Integrase_cat-core"/>
</dbReference>
<dbReference type="PROSITE" id="PS50994">
    <property type="entry name" value="INTEGRASE"/>
    <property type="match status" value="1"/>
</dbReference>
<dbReference type="InterPro" id="IPR012337">
    <property type="entry name" value="RNaseH-like_sf"/>
</dbReference>
<evidence type="ECO:0000256" key="1">
    <source>
        <dbReference type="ARBA" id="ARBA00022884"/>
    </source>
</evidence>
<sequence length="112" mass="13156">MIHIQELKSPWEVVHMDWVTELPLSVEKSYNSCLVIVDRYSKTLIFLPCHKHDTAMDTDLLLWSIVISHTGLLENIISDRDPKFTFTLWTNIHRYFGTKLSFSTAYPLKQMD</sequence>
<dbReference type="PANTHER" id="PTHR35046:SF26">
    <property type="entry name" value="RNA-DIRECTED DNA POLYMERASE"/>
    <property type="match status" value="1"/>
</dbReference>
<dbReference type="GO" id="GO:0015074">
    <property type="term" value="P:DNA integration"/>
    <property type="evidence" value="ECO:0007669"/>
    <property type="project" value="InterPro"/>
</dbReference>
<name>A0A9Q3I8R6_9BASI</name>
<dbReference type="GO" id="GO:0003723">
    <property type="term" value="F:RNA binding"/>
    <property type="evidence" value="ECO:0007669"/>
    <property type="project" value="UniProtKB-KW"/>
</dbReference>
<evidence type="ECO:0000313" key="4">
    <source>
        <dbReference type="Proteomes" id="UP000765509"/>
    </source>
</evidence>
<dbReference type="OrthoDB" id="10267344at2759"/>
<proteinExistence type="predicted"/>
<dbReference type="GO" id="GO:0005634">
    <property type="term" value="C:nucleus"/>
    <property type="evidence" value="ECO:0007669"/>
    <property type="project" value="UniProtKB-ARBA"/>
</dbReference>
<comment type="caution">
    <text evidence="3">The sequence shown here is derived from an EMBL/GenBank/DDBJ whole genome shotgun (WGS) entry which is preliminary data.</text>
</comment>
<evidence type="ECO:0000259" key="2">
    <source>
        <dbReference type="PROSITE" id="PS50994"/>
    </source>
</evidence>
<dbReference type="Gene3D" id="3.30.420.10">
    <property type="entry name" value="Ribonuclease H-like superfamily/Ribonuclease H"/>
    <property type="match status" value="1"/>
</dbReference>
<feature type="domain" description="Integrase catalytic" evidence="2">
    <location>
        <begin position="6"/>
        <end position="112"/>
    </location>
</feature>
<dbReference type="PANTHER" id="PTHR35046">
    <property type="entry name" value="ZINC KNUCKLE (CCHC-TYPE) FAMILY PROTEIN"/>
    <property type="match status" value="1"/>
</dbReference>
<organism evidence="3 4">
    <name type="scientific">Austropuccinia psidii MF-1</name>
    <dbReference type="NCBI Taxonomy" id="1389203"/>
    <lineage>
        <taxon>Eukaryota</taxon>
        <taxon>Fungi</taxon>
        <taxon>Dikarya</taxon>
        <taxon>Basidiomycota</taxon>
        <taxon>Pucciniomycotina</taxon>
        <taxon>Pucciniomycetes</taxon>
        <taxon>Pucciniales</taxon>
        <taxon>Sphaerophragmiaceae</taxon>
        <taxon>Austropuccinia</taxon>
    </lineage>
</organism>
<dbReference type="EMBL" id="AVOT02036655">
    <property type="protein sequence ID" value="MBW0531207.1"/>
    <property type="molecule type" value="Genomic_DNA"/>
</dbReference>
<reference evidence="3" key="1">
    <citation type="submission" date="2021-03" db="EMBL/GenBank/DDBJ databases">
        <title>Draft genome sequence of rust myrtle Austropuccinia psidii MF-1, a brazilian biotype.</title>
        <authorList>
            <person name="Quecine M.C."/>
            <person name="Pachon D.M.R."/>
            <person name="Bonatelli M.L."/>
            <person name="Correr F.H."/>
            <person name="Franceschini L.M."/>
            <person name="Leite T.F."/>
            <person name="Margarido G.R.A."/>
            <person name="Almeida C.A."/>
            <person name="Ferrarezi J.A."/>
            <person name="Labate C.A."/>
        </authorList>
    </citation>
    <scope>NUCLEOTIDE SEQUENCE</scope>
    <source>
        <strain evidence="3">MF-1</strain>
    </source>
</reference>
<gene>
    <name evidence="3" type="ORF">O181_070922</name>
</gene>
<dbReference type="Pfam" id="PF00665">
    <property type="entry name" value="rve"/>
    <property type="match status" value="1"/>
</dbReference>